<proteinExistence type="predicted"/>
<dbReference type="PROSITE" id="PS50937">
    <property type="entry name" value="HTH_MERR_2"/>
    <property type="match status" value="1"/>
</dbReference>
<dbReference type="CDD" id="cd04776">
    <property type="entry name" value="HTH_GnyR"/>
    <property type="match status" value="1"/>
</dbReference>
<organism evidence="4 5">
    <name type="scientific">Pleionea mediterranea</name>
    <dbReference type="NCBI Taxonomy" id="523701"/>
    <lineage>
        <taxon>Bacteria</taxon>
        <taxon>Pseudomonadati</taxon>
        <taxon>Pseudomonadota</taxon>
        <taxon>Gammaproteobacteria</taxon>
        <taxon>Oceanospirillales</taxon>
        <taxon>Pleioneaceae</taxon>
        <taxon>Pleionea</taxon>
    </lineage>
</organism>
<dbReference type="SUPFAM" id="SSF46955">
    <property type="entry name" value="Putative DNA-binding domain"/>
    <property type="match status" value="1"/>
</dbReference>
<gene>
    <name evidence="4" type="ORF">C8D97_107208</name>
</gene>
<dbReference type="PANTHER" id="PTHR30204:SF58">
    <property type="entry name" value="HTH-TYPE TRANSCRIPTIONAL REGULATOR YFMP"/>
    <property type="match status" value="1"/>
</dbReference>
<dbReference type="InterPro" id="IPR009061">
    <property type="entry name" value="DNA-bd_dom_put_sf"/>
</dbReference>
<keyword evidence="2" id="KW-0175">Coiled coil</keyword>
<name>A0A316FMC4_9GAMM</name>
<comment type="caution">
    <text evidence="4">The sequence shown here is derived from an EMBL/GenBank/DDBJ whole genome shotgun (WGS) entry which is preliminary data.</text>
</comment>
<keyword evidence="5" id="KW-1185">Reference proteome</keyword>
<protein>
    <submittedName>
        <fullName evidence="4">MerR family transcriptional regulator</fullName>
    </submittedName>
</protein>
<evidence type="ECO:0000313" key="4">
    <source>
        <dbReference type="EMBL" id="PWK50041.1"/>
    </source>
</evidence>
<dbReference type="OrthoDB" id="9803659at2"/>
<dbReference type="GO" id="GO:0003700">
    <property type="term" value="F:DNA-binding transcription factor activity"/>
    <property type="evidence" value="ECO:0007669"/>
    <property type="project" value="InterPro"/>
</dbReference>
<evidence type="ECO:0000259" key="3">
    <source>
        <dbReference type="PROSITE" id="PS50937"/>
    </source>
</evidence>
<feature type="domain" description="HTH merR-type" evidence="3">
    <location>
        <begin position="9"/>
        <end position="76"/>
    </location>
</feature>
<dbReference type="PANTHER" id="PTHR30204">
    <property type="entry name" value="REDOX-CYCLING DRUG-SENSING TRANSCRIPTIONAL ACTIVATOR SOXR"/>
    <property type="match status" value="1"/>
</dbReference>
<keyword evidence="1" id="KW-0238">DNA-binding</keyword>
<dbReference type="InterPro" id="IPR047057">
    <property type="entry name" value="MerR_fam"/>
</dbReference>
<sequence length="128" mass="15270">MNDESHDKTYSISDLANEFNTTTRAIRHYEEYGLILPQRKGTYRVYSHKNRTRLQLILRGKRIGFSLAEIKEIIDLYQFPHGEDKQTEFLLSKIELRKQQLKQQAEDINSMLREIDDLEQKISQQKNK</sequence>
<dbReference type="GO" id="GO:0003677">
    <property type="term" value="F:DNA binding"/>
    <property type="evidence" value="ECO:0007669"/>
    <property type="project" value="UniProtKB-KW"/>
</dbReference>
<dbReference type="Gene3D" id="1.10.1660.10">
    <property type="match status" value="1"/>
</dbReference>
<evidence type="ECO:0000256" key="2">
    <source>
        <dbReference type="SAM" id="Coils"/>
    </source>
</evidence>
<accession>A0A316FMC4</accession>
<evidence type="ECO:0000313" key="5">
    <source>
        <dbReference type="Proteomes" id="UP000245790"/>
    </source>
</evidence>
<dbReference type="RefSeq" id="WP_109763819.1">
    <property type="nucleotide sequence ID" value="NZ_QGGU01000007.1"/>
</dbReference>
<dbReference type="Proteomes" id="UP000245790">
    <property type="component" value="Unassembled WGS sequence"/>
</dbReference>
<dbReference type="SMART" id="SM00422">
    <property type="entry name" value="HTH_MERR"/>
    <property type="match status" value="1"/>
</dbReference>
<dbReference type="InterPro" id="IPR000551">
    <property type="entry name" value="MerR-type_HTH_dom"/>
</dbReference>
<evidence type="ECO:0000256" key="1">
    <source>
        <dbReference type="ARBA" id="ARBA00023125"/>
    </source>
</evidence>
<dbReference type="EMBL" id="QGGU01000007">
    <property type="protein sequence ID" value="PWK50041.1"/>
    <property type="molecule type" value="Genomic_DNA"/>
</dbReference>
<dbReference type="AlphaFoldDB" id="A0A316FMC4"/>
<dbReference type="Pfam" id="PF13411">
    <property type="entry name" value="MerR_1"/>
    <property type="match status" value="1"/>
</dbReference>
<feature type="coiled-coil region" evidence="2">
    <location>
        <begin position="91"/>
        <end position="128"/>
    </location>
</feature>
<reference evidence="4 5" key="1">
    <citation type="submission" date="2018-05" db="EMBL/GenBank/DDBJ databases">
        <title>Genomic Encyclopedia of Type Strains, Phase IV (KMG-IV): sequencing the most valuable type-strain genomes for metagenomic binning, comparative biology and taxonomic classification.</title>
        <authorList>
            <person name="Goeker M."/>
        </authorList>
    </citation>
    <scope>NUCLEOTIDE SEQUENCE [LARGE SCALE GENOMIC DNA]</scope>
    <source>
        <strain evidence="4 5">DSM 25350</strain>
    </source>
</reference>